<evidence type="ECO:0000313" key="7">
    <source>
        <dbReference type="Proteomes" id="UP000601789"/>
    </source>
</evidence>
<dbReference type="Gene3D" id="1.10.275.10">
    <property type="entry name" value="Fumarase/aspartase (N-terminal domain)"/>
    <property type="match status" value="1"/>
</dbReference>
<dbReference type="Gene3D" id="1.10.40.30">
    <property type="entry name" value="Fumarase/aspartase (C-terminal domain)"/>
    <property type="match status" value="1"/>
</dbReference>
<dbReference type="InterPro" id="IPR008948">
    <property type="entry name" value="L-Aspartase-like"/>
</dbReference>
<dbReference type="InterPro" id="IPR020557">
    <property type="entry name" value="Fumarate_lyase_CS"/>
</dbReference>
<evidence type="ECO:0000259" key="4">
    <source>
        <dbReference type="Pfam" id="PF00206"/>
    </source>
</evidence>
<dbReference type="NCBIfam" id="NF008909">
    <property type="entry name" value="PRK12273.1"/>
    <property type="match status" value="1"/>
</dbReference>
<keyword evidence="7" id="KW-1185">Reference proteome</keyword>
<comment type="pathway">
    <text evidence="3">Carbohydrate metabolism; tricarboxylic acid cycle; (S)-malate from fumarate: step 1/1.</text>
</comment>
<dbReference type="PANTHER" id="PTHR11444:SF1">
    <property type="entry name" value="FUMARATE HYDRATASE, MITOCHONDRIAL"/>
    <property type="match status" value="1"/>
</dbReference>
<dbReference type="RefSeq" id="WP_198476525.1">
    <property type="nucleotide sequence ID" value="NZ_JADGMQ010000006.1"/>
</dbReference>
<proteinExistence type="inferred from homology"/>
<feature type="binding site" evidence="3">
    <location>
        <begin position="139"/>
        <end position="141"/>
    </location>
    <ligand>
        <name>substrate</name>
    </ligand>
</feature>
<comment type="caution">
    <text evidence="6">The sequence shown here is derived from an EMBL/GenBank/DDBJ whole genome shotgun (WGS) entry which is preliminary data.</text>
</comment>
<protein>
    <recommendedName>
        <fullName evidence="3">Fumarate hydratase class II</fullName>
        <shortName evidence="3">Fumarase C</shortName>
        <ecNumber evidence="3">4.2.1.2</ecNumber>
    </recommendedName>
    <alternativeName>
        <fullName evidence="3">Aerobic fumarase</fullName>
    </alternativeName>
    <alternativeName>
        <fullName evidence="3">Iron-independent fumarase</fullName>
    </alternativeName>
</protein>
<dbReference type="Gene3D" id="1.20.200.10">
    <property type="entry name" value="Fumarase/aspartase (Central domain)"/>
    <property type="match status" value="1"/>
</dbReference>
<evidence type="ECO:0000259" key="5">
    <source>
        <dbReference type="Pfam" id="PF10415"/>
    </source>
</evidence>
<reference evidence="6 7" key="1">
    <citation type="submission" date="2020-10" db="EMBL/GenBank/DDBJ databases">
        <title>Aquamicrobium zhengzhouensis sp. nov., a exopolysaccharide producing bacterium isolated from farmland soil.</title>
        <authorList>
            <person name="Wang X."/>
        </authorList>
    </citation>
    <scope>NUCLEOTIDE SEQUENCE [LARGE SCALE GENOMIC DNA]</scope>
    <source>
        <strain evidence="7">cd-1</strain>
    </source>
</reference>
<comment type="catalytic activity">
    <reaction evidence="3">
        <text>(S)-malate = fumarate + H2O</text>
        <dbReference type="Rhea" id="RHEA:12460"/>
        <dbReference type="ChEBI" id="CHEBI:15377"/>
        <dbReference type="ChEBI" id="CHEBI:15589"/>
        <dbReference type="ChEBI" id="CHEBI:29806"/>
        <dbReference type="EC" id="4.2.1.2"/>
    </reaction>
</comment>
<organism evidence="6 7">
    <name type="scientific">Aquamicrobium zhengzhouense</name>
    <dbReference type="NCBI Taxonomy" id="2781738"/>
    <lineage>
        <taxon>Bacteria</taxon>
        <taxon>Pseudomonadati</taxon>
        <taxon>Pseudomonadota</taxon>
        <taxon>Alphaproteobacteria</taxon>
        <taxon>Hyphomicrobiales</taxon>
        <taxon>Phyllobacteriaceae</taxon>
        <taxon>Aquamicrobium</taxon>
    </lineage>
</organism>
<evidence type="ECO:0000256" key="1">
    <source>
        <dbReference type="ARBA" id="ARBA00009084"/>
    </source>
</evidence>
<dbReference type="PROSITE" id="PS00163">
    <property type="entry name" value="FUMARATE_LYASES"/>
    <property type="match status" value="1"/>
</dbReference>
<dbReference type="InterPro" id="IPR005677">
    <property type="entry name" value="Fum_hydII"/>
</dbReference>
<feature type="domain" description="Fumarate lyase N-terminal" evidence="4">
    <location>
        <begin position="12"/>
        <end position="342"/>
    </location>
</feature>
<dbReference type="EMBL" id="JADGMQ010000006">
    <property type="protein sequence ID" value="MBI1621119.1"/>
    <property type="molecule type" value="Genomic_DNA"/>
</dbReference>
<keyword evidence="3" id="KW-0963">Cytoplasm</keyword>
<dbReference type="PRINTS" id="PR00149">
    <property type="entry name" value="FUMRATELYASE"/>
</dbReference>
<comment type="subcellular location">
    <subcellularLocation>
        <location evidence="3">Cytoplasm</location>
    </subcellularLocation>
</comment>
<feature type="active site" description="Proton donor/acceptor" evidence="3">
    <location>
        <position position="188"/>
    </location>
</feature>
<evidence type="ECO:0000256" key="2">
    <source>
        <dbReference type="ARBA" id="ARBA00023239"/>
    </source>
</evidence>
<comment type="miscellaneous">
    <text evidence="3">There are 2 substrate-binding sites: the catalytic A site, and the non-catalytic B site that may play a role in the transfer of substrate or product between the active site and the solvent. Alternatively, the B site may bind allosteric effectors.</text>
</comment>
<sequence length="463" mass="49596">MSSTRTETDTFGPIEVASDRYWGAQAQRSLGNFKIGWEKQPQPIIRALGIVKRAAAEANHELGKLDPGLADTIIAAAQEVIDGRLDQHFPLVVWQTGSGTQSNMNANEVISNRAIEMLGGAMGSKKPVHPNDHVNMSQSSNDTYPTAMHVACAEEIVHRLMPALRQLHAALDEKARAWDHIIKIGRTHTQDATPLTLGQEFSGYAMQVANGIARLEATLPGLMELAQGGTAVGTGLNAPIGFAEKVAEKIADITGLPFTTAPNKFEALAAHDAMVFSHGAINSLAASLFKIANDIRFLGSGPRAGLGELALPENEPGSSIMPGKVNPTQCEALTQVCVQIFGNNAAISFAGSQGHFELNVYNPVMAYNFLQSVRLMADAGVSFTENCVVGIEPREDNIRAAVERSLMLVTALAPRIGYDNAAMIAKNAHRNGTTLREEALATGLVSEEEYEQLVRPEAMTRPG</sequence>
<dbReference type="SUPFAM" id="SSF48557">
    <property type="entry name" value="L-aspartase-like"/>
    <property type="match status" value="1"/>
</dbReference>
<dbReference type="GO" id="GO:0004333">
    <property type="term" value="F:fumarate hydratase activity"/>
    <property type="evidence" value="ECO:0007669"/>
    <property type="project" value="UniProtKB-EC"/>
</dbReference>
<feature type="binding site" evidence="3">
    <location>
        <position position="319"/>
    </location>
    <ligand>
        <name>substrate</name>
    </ligand>
</feature>
<dbReference type="CDD" id="cd01362">
    <property type="entry name" value="Fumarase_classII"/>
    <property type="match status" value="1"/>
</dbReference>
<feature type="binding site" evidence="3">
    <location>
        <position position="187"/>
    </location>
    <ligand>
        <name>substrate</name>
    </ligand>
</feature>
<keyword evidence="2 3" id="KW-0456">Lyase</keyword>
<gene>
    <name evidence="3 6" type="primary">fumC</name>
    <name evidence="6" type="ORF">IOD40_10645</name>
</gene>
<feature type="active site" evidence="3">
    <location>
        <position position="318"/>
    </location>
</feature>
<feature type="binding site" evidence="3">
    <location>
        <begin position="324"/>
        <end position="326"/>
    </location>
    <ligand>
        <name>substrate</name>
    </ligand>
</feature>
<comment type="subunit">
    <text evidence="3">Homotetramer.</text>
</comment>
<keyword evidence="3" id="KW-0816">Tricarboxylic acid cycle</keyword>
<dbReference type="InterPro" id="IPR000362">
    <property type="entry name" value="Fumarate_lyase_fam"/>
</dbReference>
<comment type="similarity">
    <text evidence="1 3">Belongs to the class-II fumarase/aspartase family. Fumarase subfamily.</text>
</comment>
<dbReference type="EC" id="4.2.1.2" evidence="3"/>
<dbReference type="Pfam" id="PF10415">
    <property type="entry name" value="FumaraseC_C"/>
    <property type="match status" value="1"/>
</dbReference>
<name>A0ABS0SCT4_9HYPH</name>
<feature type="binding site" evidence="3">
    <location>
        <begin position="98"/>
        <end position="100"/>
    </location>
    <ligand>
        <name>substrate</name>
    </ligand>
</feature>
<dbReference type="InterPro" id="IPR024083">
    <property type="entry name" value="Fumarase/histidase_N"/>
</dbReference>
<dbReference type="PRINTS" id="PR00145">
    <property type="entry name" value="ARGSUCLYASE"/>
</dbReference>
<dbReference type="Proteomes" id="UP000601789">
    <property type="component" value="Unassembled WGS sequence"/>
</dbReference>
<comment type="function">
    <text evidence="3">Involved in the TCA cycle. Catalyzes the stereospecific interconversion of fumarate to L-malate.</text>
</comment>
<dbReference type="InterPro" id="IPR022761">
    <property type="entry name" value="Fumarate_lyase_N"/>
</dbReference>
<dbReference type="PANTHER" id="PTHR11444">
    <property type="entry name" value="ASPARTATEAMMONIA/ARGININOSUCCINATE/ADENYLOSUCCINATE LYASE"/>
    <property type="match status" value="1"/>
</dbReference>
<feature type="binding site" description="in site B" evidence="3">
    <location>
        <begin position="129"/>
        <end position="132"/>
    </location>
    <ligand>
        <name>substrate</name>
    </ligand>
</feature>
<feature type="domain" description="Fumarase C C-terminal" evidence="5">
    <location>
        <begin position="408"/>
        <end position="461"/>
    </location>
</feature>
<evidence type="ECO:0000313" key="6">
    <source>
        <dbReference type="EMBL" id="MBI1621119.1"/>
    </source>
</evidence>
<feature type="site" description="Important for catalytic activity" evidence="3">
    <location>
        <position position="331"/>
    </location>
</feature>
<accession>A0ABS0SCT4</accession>
<dbReference type="NCBIfam" id="TIGR00979">
    <property type="entry name" value="fumC_II"/>
    <property type="match status" value="1"/>
</dbReference>
<dbReference type="InterPro" id="IPR018951">
    <property type="entry name" value="Fumarase_C_C"/>
</dbReference>
<dbReference type="HAMAP" id="MF_00743">
    <property type="entry name" value="FumaraseC"/>
    <property type="match status" value="1"/>
</dbReference>
<evidence type="ECO:0000256" key="3">
    <source>
        <dbReference type="HAMAP-Rule" id="MF_00743"/>
    </source>
</evidence>
<dbReference type="Pfam" id="PF00206">
    <property type="entry name" value="Lyase_1"/>
    <property type="match status" value="1"/>
</dbReference>